<dbReference type="KEGG" id="rpne:NCTC8284_01119"/>
<keyword evidence="1" id="KW-0378">Hydrolase</keyword>
<name>A0A448ML90_9PAST</name>
<dbReference type="EC" id="3.6.4.-" evidence="1"/>
<sequence>MGEVEAMEWLIDKLGVAKTNEEFFEIMKRS</sequence>
<dbReference type="AlphaFoldDB" id="A0A448ML90"/>
<evidence type="ECO:0000313" key="2">
    <source>
        <dbReference type="Proteomes" id="UP000278733"/>
    </source>
</evidence>
<reference evidence="1 2" key="1">
    <citation type="submission" date="2018-12" db="EMBL/GenBank/DDBJ databases">
        <authorList>
            <consortium name="Pathogen Informatics"/>
        </authorList>
    </citation>
    <scope>NUCLEOTIDE SEQUENCE [LARGE SCALE GENOMIC DNA]</scope>
    <source>
        <strain evidence="1 2">NCTC8284</strain>
    </source>
</reference>
<gene>
    <name evidence="1" type="primary">rho_1</name>
    <name evidence="1" type="ORF">NCTC8284_01119</name>
</gene>
<protein>
    <submittedName>
        <fullName evidence="1">Transcription termination factor Rho</fullName>
        <ecNumber evidence="1">3.6.4.-</ecNumber>
    </submittedName>
</protein>
<dbReference type="Proteomes" id="UP000278733">
    <property type="component" value="Chromosome"/>
</dbReference>
<dbReference type="EMBL" id="LR134405">
    <property type="protein sequence ID" value="VEH65964.1"/>
    <property type="molecule type" value="Genomic_DNA"/>
</dbReference>
<proteinExistence type="predicted"/>
<evidence type="ECO:0000313" key="1">
    <source>
        <dbReference type="EMBL" id="VEH65964.1"/>
    </source>
</evidence>
<organism evidence="1 2">
    <name type="scientific">Rodentibacter pneumotropicus</name>
    <dbReference type="NCBI Taxonomy" id="758"/>
    <lineage>
        <taxon>Bacteria</taxon>
        <taxon>Pseudomonadati</taxon>
        <taxon>Pseudomonadota</taxon>
        <taxon>Gammaproteobacteria</taxon>
        <taxon>Pasteurellales</taxon>
        <taxon>Pasteurellaceae</taxon>
        <taxon>Rodentibacter</taxon>
    </lineage>
</organism>
<accession>A0A448ML90</accession>
<dbReference type="GO" id="GO:0016787">
    <property type="term" value="F:hydrolase activity"/>
    <property type="evidence" value="ECO:0007669"/>
    <property type="project" value="UniProtKB-KW"/>
</dbReference>